<sequence>MKQISLGKINKQLIANDVPIGKKLSQKCLALGNKQEQQAEKRVGQ</sequence>
<proteinExistence type="predicted"/>
<protein>
    <submittedName>
        <fullName evidence="1">Uncharacterized protein</fullName>
    </submittedName>
</protein>
<organism evidence="1 2">
    <name type="scientific">Enterococcus hirae (strain ATCC 9790 / DSM 20160 / JCM 8729 / LMG 6399 / NBRC 3181 / NCIMB 6459 / NCDO 1258 / NCTC 12367 / WDCM 00089 / R)</name>
    <dbReference type="NCBI Taxonomy" id="768486"/>
    <lineage>
        <taxon>Bacteria</taxon>
        <taxon>Bacillati</taxon>
        <taxon>Bacillota</taxon>
        <taxon>Bacilli</taxon>
        <taxon>Lactobacillales</taxon>
        <taxon>Enterococcaceae</taxon>
        <taxon>Enterococcus</taxon>
    </lineage>
</organism>
<gene>
    <name evidence="1" type="ordered locus">EHR_07660</name>
</gene>
<dbReference type="EMBL" id="CP003504">
    <property type="protein sequence ID" value="AFM70468.1"/>
    <property type="molecule type" value="Genomic_DNA"/>
</dbReference>
<dbReference type="KEGG" id="ehr:EHR_07660"/>
<evidence type="ECO:0000313" key="1">
    <source>
        <dbReference type="EMBL" id="AFM70468.1"/>
    </source>
</evidence>
<keyword evidence="2" id="KW-1185">Reference proteome</keyword>
<name>I6SCT7_ENTHA</name>
<evidence type="ECO:0000313" key="2">
    <source>
        <dbReference type="Proteomes" id="UP000002895"/>
    </source>
</evidence>
<dbReference type="AlphaFoldDB" id="I6SCT7"/>
<dbReference type="HOGENOM" id="CLU_3199550_0_0_9"/>
<dbReference type="Proteomes" id="UP000002895">
    <property type="component" value="Chromosome"/>
</dbReference>
<reference evidence="1 2" key="1">
    <citation type="journal article" date="2012" name="J. Bacteriol.">
        <title>Genome sequence of Enterococcus hirae (Streptococcus faecalis) ATCC 9790, a model organism for the study of ion transport, bioenergetics, and copper homeostasis.</title>
        <authorList>
            <person name="Gaechter T."/>
            <person name="Wunderlin C."/>
            <person name="Schmidheini T."/>
            <person name="Solioz M."/>
        </authorList>
    </citation>
    <scope>NUCLEOTIDE SEQUENCE [LARGE SCALE GENOMIC DNA]</scope>
    <source>
        <strain evidence="2">ATCC 9790 / DSM 20160 / JCM 8729 / LMG 6399 / NBRC 3181 / NCIMB 6459 / NCDO 1258 / NCTC 12367 / WDCM 00089 / R</strain>
    </source>
</reference>
<accession>I6SCT7</accession>